<sequence>MSKVTGYYSSFESFGAVDGPGLRLVYFLQGCPLRCKYCHNPETQEVNKEKPISVEEILDHYERTKEFYVHGGLTMSGGEPLMQLDFIIELFTAAKARGIHTAVDTSVCTFSTNEVILNKWKELVKVCDLFICDIKEIDSVRHKALTRLGNENILQGIKWLDDNGATTWIRHVLVPGYTDTRENLLGIGNFIKDLKHMEKFEILPYHNMMIPKYNNLNRKFELPEVVPPTREYCRECLKIVQEGMHRK</sequence>
<keyword evidence="4 10" id="KW-0004">4Fe-4S</keyword>
<reference evidence="13" key="2">
    <citation type="submission" date="2015-06" db="EMBL/GenBank/DDBJ databases">
        <title>Complete genome sequence of Spiroplasma eriocheiris TDA-040725-5 (DSM 21848).</title>
        <authorList>
            <person name="Lo W.-S."/>
            <person name="Kuo C.-H."/>
        </authorList>
    </citation>
    <scope>NUCLEOTIDE SEQUENCE [LARGE SCALE GENOMIC DNA]</scope>
    <source>
        <strain evidence="13">TDA-040725-5</strain>
    </source>
</reference>
<dbReference type="PATRIC" id="fig|743698.3.peg.474"/>
<accession>A0A0H3XMC4</accession>
<evidence type="ECO:0000256" key="9">
    <source>
        <dbReference type="ARBA" id="ARBA00023014"/>
    </source>
</evidence>
<dbReference type="PANTHER" id="PTHR30352">
    <property type="entry name" value="PYRUVATE FORMATE-LYASE-ACTIVATING ENZYME"/>
    <property type="match status" value="1"/>
</dbReference>
<dbReference type="GO" id="GO:0005737">
    <property type="term" value="C:cytoplasm"/>
    <property type="evidence" value="ECO:0007669"/>
    <property type="project" value="UniProtKB-SubCell"/>
</dbReference>
<dbReference type="InterPro" id="IPR034457">
    <property type="entry name" value="Organic_radical-activating"/>
</dbReference>
<evidence type="ECO:0000256" key="3">
    <source>
        <dbReference type="ARBA" id="ARBA00021356"/>
    </source>
</evidence>
<evidence type="ECO:0000256" key="4">
    <source>
        <dbReference type="ARBA" id="ARBA00022485"/>
    </source>
</evidence>
<gene>
    <name evidence="12" type="primary">pflA</name>
    <name evidence="12" type="ORF">SERIO_v1c04730</name>
</gene>
<evidence type="ECO:0000256" key="2">
    <source>
        <dbReference type="ARBA" id="ARBA00009777"/>
    </source>
</evidence>
<evidence type="ECO:0000256" key="8">
    <source>
        <dbReference type="ARBA" id="ARBA00023004"/>
    </source>
</evidence>
<dbReference type="EC" id="1.97.1.4" evidence="10"/>
<dbReference type="PROSITE" id="PS01087">
    <property type="entry name" value="RADICAL_ACTIVATING"/>
    <property type="match status" value="1"/>
</dbReference>
<dbReference type="GO" id="GO:0043365">
    <property type="term" value="F:[formate-C-acetyltransferase]-activating enzyme activity"/>
    <property type="evidence" value="ECO:0007669"/>
    <property type="project" value="UniProtKB-UniRule"/>
</dbReference>
<dbReference type="InterPro" id="IPR058240">
    <property type="entry name" value="rSAM_sf"/>
</dbReference>
<dbReference type="InterPro" id="IPR012839">
    <property type="entry name" value="Organic_radical_activase"/>
</dbReference>
<comment type="cofactor">
    <cofactor evidence="10">
        <name>[4Fe-4S] cluster</name>
        <dbReference type="ChEBI" id="CHEBI:49883"/>
    </cofactor>
    <text evidence="10">Binds 1 [4Fe-4S] cluster. The cluster is coordinated with 3 cysteines and an exchangeable S-adenosyl-L-methionine.</text>
</comment>
<keyword evidence="13" id="KW-1185">Reference proteome</keyword>
<comment type="similarity">
    <text evidence="2 10">Belongs to the organic radical-activating enzymes family.</text>
</comment>
<dbReference type="SUPFAM" id="SSF102114">
    <property type="entry name" value="Radical SAM enzymes"/>
    <property type="match status" value="1"/>
</dbReference>
<dbReference type="InterPro" id="IPR012838">
    <property type="entry name" value="PFL1_activating"/>
</dbReference>
<dbReference type="PIRSF" id="PIRSF000371">
    <property type="entry name" value="PFL_act_enz"/>
    <property type="match status" value="1"/>
</dbReference>
<dbReference type="SFLD" id="SFLDG01067">
    <property type="entry name" value="SPASM/twitch_domain_containing"/>
    <property type="match status" value="1"/>
</dbReference>
<dbReference type="GO" id="GO:0016829">
    <property type="term" value="F:lyase activity"/>
    <property type="evidence" value="ECO:0007669"/>
    <property type="project" value="UniProtKB-KW"/>
</dbReference>
<protein>
    <recommendedName>
        <fullName evidence="3 10">Pyruvate formate-lyase-activating enzyme</fullName>
        <ecNumber evidence="10">1.97.1.4</ecNumber>
    </recommendedName>
</protein>
<keyword evidence="8 10" id="KW-0408">Iron</keyword>
<evidence type="ECO:0000259" key="11">
    <source>
        <dbReference type="PROSITE" id="PS51918"/>
    </source>
</evidence>
<keyword evidence="9 10" id="KW-0411">Iron-sulfur</keyword>
<keyword evidence="12" id="KW-0456">Lyase</keyword>
<evidence type="ECO:0000313" key="13">
    <source>
        <dbReference type="Proteomes" id="UP000035661"/>
    </source>
</evidence>
<keyword evidence="7 10" id="KW-0560">Oxidoreductase</keyword>
<dbReference type="SFLD" id="SFLDS00029">
    <property type="entry name" value="Radical_SAM"/>
    <property type="match status" value="1"/>
</dbReference>
<evidence type="ECO:0000256" key="10">
    <source>
        <dbReference type="RuleBase" id="RU362053"/>
    </source>
</evidence>
<dbReference type="InterPro" id="IPR001989">
    <property type="entry name" value="Radical_activat_CS"/>
</dbReference>
<dbReference type="InterPro" id="IPR013785">
    <property type="entry name" value="Aldolase_TIM"/>
</dbReference>
<dbReference type="CDD" id="cd01335">
    <property type="entry name" value="Radical_SAM"/>
    <property type="match status" value="1"/>
</dbReference>
<dbReference type="Pfam" id="PF04055">
    <property type="entry name" value="Radical_SAM"/>
    <property type="match status" value="1"/>
</dbReference>
<dbReference type="NCBIfam" id="TIGR02493">
    <property type="entry name" value="PFLA"/>
    <property type="match status" value="1"/>
</dbReference>
<reference evidence="12 13" key="1">
    <citation type="journal article" date="2015" name="Genome Biol. Evol.">
        <title>Found and Lost: The Fates of Horizontally Acquired Genes in Arthropod-Symbiotic Spiroplasma.</title>
        <authorList>
            <person name="Lo W.S."/>
            <person name="Gasparich G.E."/>
            <person name="Kuo C.H."/>
        </authorList>
    </citation>
    <scope>NUCLEOTIDE SEQUENCE [LARGE SCALE GENOMIC DNA]</scope>
    <source>
        <strain evidence="13">TDA-040725-5</strain>
    </source>
</reference>
<dbReference type="STRING" id="315358.SERIO_v1c04730"/>
<dbReference type="AlphaFoldDB" id="A0A0H3XMC4"/>
<proteinExistence type="inferred from homology"/>
<evidence type="ECO:0000256" key="7">
    <source>
        <dbReference type="ARBA" id="ARBA00023002"/>
    </source>
</evidence>
<organism evidence="12 13">
    <name type="scientific">Spiroplasma eriocheiris</name>
    <dbReference type="NCBI Taxonomy" id="315358"/>
    <lineage>
        <taxon>Bacteria</taxon>
        <taxon>Bacillati</taxon>
        <taxon>Mycoplasmatota</taxon>
        <taxon>Mollicutes</taxon>
        <taxon>Entomoplasmatales</taxon>
        <taxon>Spiroplasmataceae</taxon>
        <taxon>Spiroplasma</taxon>
    </lineage>
</organism>
<dbReference type="SFLD" id="SFLDG01066">
    <property type="entry name" value="organic_radical-activating_enz"/>
    <property type="match status" value="1"/>
</dbReference>
<comment type="subcellular location">
    <subcellularLocation>
        <location evidence="10">Cytoplasm</location>
    </subcellularLocation>
</comment>
<dbReference type="EMBL" id="CP011856">
    <property type="protein sequence ID" value="AKM54052.1"/>
    <property type="molecule type" value="Genomic_DNA"/>
</dbReference>
<dbReference type="GO" id="GO:0046872">
    <property type="term" value="F:metal ion binding"/>
    <property type="evidence" value="ECO:0007669"/>
    <property type="project" value="UniProtKB-UniRule"/>
</dbReference>
<dbReference type="GO" id="GO:0051539">
    <property type="term" value="F:4 iron, 4 sulfur cluster binding"/>
    <property type="evidence" value="ECO:0007669"/>
    <property type="project" value="UniProtKB-UniRule"/>
</dbReference>
<dbReference type="Gene3D" id="3.20.20.70">
    <property type="entry name" value="Aldolase class I"/>
    <property type="match status" value="1"/>
</dbReference>
<comment type="function">
    <text evidence="1 10">Activation of pyruvate formate-lyase under anaerobic conditions by generation of an organic free radical, using S-adenosylmethionine and reduced flavodoxin as cosubstrates to produce 5'-deoxy-adenosine.</text>
</comment>
<evidence type="ECO:0000256" key="1">
    <source>
        <dbReference type="ARBA" id="ARBA00003141"/>
    </source>
</evidence>
<keyword evidence="10" id="KW-0963">Cytoplasm</keyword>
<keyword evidence="6 10" id="KW-0479">Metal-binding</keyword>
<dbReference type="PANTHER" id="PTHR30352:SF5">
    <property type="entry name" value="PYRUVATE FORMATE-LYASE 1-ACTIVATING ENZYME"/>
    <property type="match status" value="1"/>
</dbReference>
<comment type="catalytic activity">
    <reaction evidence="10">
        <text>glycyl-[formate C-acetyltransferase] + reduced [flavodoxin] + S-adenosyl-L-methionine = glycin-2-yl radical-[formate C-acetyltransferase] + semiquinone [flavodoxin] + 5'-deoxyadenosine + L-methionine + H(+)</text>
        <dbReference type="Rhea" id="RHEA:19225"/>
        <dbReference type="Rhea" id="RHEA-COMP:10622"/>
        <dbReference type="Rhea" id="RHEA-COMP:12190"/>
        <dbReference type="Rhea" id="RHEA-COMP:12191"/>
        <dbReference type="Rhea" id="RHEA-COMP:14480"/>
        <dbReference type="ChEBI" id="CHEBI:15378"/>
        <dbReference type="ChEBI" id="CHEBI:17319"/>
        <dbReference type="ChEBI" id="CHEBI:29947"/>
        <dbReference type="ChEBI" id="CHEBI:32722"/>
        <dbReference type="ChEBI" id="CHEBI:57618"/>
        <dbReference type="ChEBI" id="CHEBI:57844"/>
        <dbReference type="ChEBI" id="CHEBI:59789"/>
        <dbReference type="ChEBI" id="CHEBI:140311"/>
        <dbReference type="EC" id="1.97.1.4"/>
    </reaction>
</comment>
<dbReference type="RefSeq" id="WP_073797396.1">
    <property type="nucleotide sequence ID" value="NZ_CP011856.1"/>
</dbReference>
<keyword evidence="5 10" id="KW-0949">S-adenosyl-L-methionine</keyword>
<dbReference type="InterPro" id="IPR007197">
    <property type="entry name" value="rSAM"/>
</dbReference>
<dbReference type="PROSITE" id="PS51918">
    <property type="entry name" value="RADICAL_SAM"/>
    <property type="match status" value="1"/>
</dbReference>
<evidence type="ECO:0000256" key="6">
    <source>
        <dbReference type="ARBA" id="ARBA00022723"/>
    </source>
</evidence>
<evidence type="ECO:0000313" key="12">
    <source>
        <dbReference type="EMBL" id="AKM54052.1"/>
    </source>
</evidence>
<evidence type="ECO:0000256" key="5">
    <source>
        <dbReference type="ARBA" id="ARBA00022691"/>
    </source>
</evidence>
<keyword evidence="12" id="KW-0670">Pyruvate</keyword>
<dbReference type="Proteomes" id="UP000035661">
    <property type="component" value="Chromosome"/>
</dbReference>
<dbReference type="KEGG" id="seri:SERIO_v1c04730"/>
<name>A0A0H3XMC4_9MOLU</name>
<feature type="domain" description="Radical SAM core" evidence="11">
    <location>
        <begin position="17"/>
        <end position="242"/>
    </location>
</feature>